<evidence type="ECO:0000256" key="1">
    <source>
        <dbReference type="SAM" id="Phobius"/>
    </source>
</evidence>
<keyword evidence="1" id="KW-0472">Membrane</keyword>
<evidence type="ECO:0000313" key="2">
    <source>
        <dbReference type="EMBL" id="ORC85973.1"/>
    </source>
</evidence>
<dbReference type="RefSeq" id="XP_028880039.1">
    <property type="nucleotide sequence ID" value="XM_029028640.1"/>
</dbReference>
<evidence type="ECO:0000313" key="3">
    <source>
        <dbReference type="Proteomes" id="UP000192257"/>
    </source>
</evidence>
<reference evidence="2 3" key="1">
    <citation type="submission" date="2017-03" db="EMBL/GenBank/DDBJ databases">
        <title>An alternative strategy for trypanosome survival in the mammalian bloodstream revealed through genome and transcriptome analysis of the ubiquitous bovine parasite Trypanosoma (Megatrypanum) theileri.</title>
        <authorList>
            <person name="Kelly S."/>
            <person name="Ivens A."/>
            <person name="Mott A."/>
            <person name="O'Neill E."/>
            <person name="Emms D."/>
            <person name="Macleod O."/>
            <person name="Voorheis P."/>
            <person name="Matthews J."/>
            <person name="Matthews K."/>
            <person name="Carrington M."/>
        </authorList>
    </citation>
    <scope>NUCLEOTIDE SEQUENCE [LARGE SCALE GENOMIC DNA]</scope>
    <source>
        <strain evidence="2">Edinburgh</strain>
    </source>
</reference>
<protein>
    <submittedName>
        <fullName evidence="2">Uncharacterized protein</fullName>
    </submittedName>
</protein>
<sequence length="111" mass="11985">MRAIAIEAVNNSDLSRRAAIAAYVAEENGEAAVKRVNVVIGQLDAAADAALNKKKENRRRSHDAADIRVINTKKLSLLLISGLSTVVGSIQRVLVITCFLLIIIIIIIIII</sequence>
<dbReference type="Proteomes" id="UP000192257">
    <property type="component" value="Unassembled WGS sequence"/>
</dbReference>
<keyword evidence="1" id="KW-0812">Transmembrane</keyword>
<comment type="caution">
    <text evidence="2">The sequence shown here is derived from an EMBL/GenBank/DDBJ whole genome shotgun (WGS) entry which is preliminary data.</text>
</comment>
<organism evidence="2 3">
    <name type="scientific">Trypanosoma theileri</name>
    <dbReference type="NCBI Taxonomy" id="67003"/>
    <lineage>
        <taxon>Eukaryota</taxon>
        <taxon>Discoba</taxon>
        <taxon>Euglenozoa</taxon>
        <taxon>Kinetoplastea</taxon>
        <taxon>Metakinetoplastina</taxon>
        <taxon>Trypanosomatida</taxon>
        <taxon>Trypanosomatidae</taxon>
        <taxon>Trypanosoma</taxon>
    </lineage>
</organism>
<dbReference type="EMBL" id="NBCO01000031">
    <property type="protein sequence ID" value="ORC85973.1"/>
    <property type="molecule type" value="Genomic_DNA"/>
</dbReference>
<keyword evidence="3" id="KW-1185">Reference proteome</keyword>
<feature type="transmembrane region" description="Helical" evidence="1">
    <location>
        <begin position="77"/>
        <end position="110"/>
    </location>
</feature>
<name>A0A1X0NN94_9TRYP</name>
<accession>A0A1X0NN94</accession>
<dbReference type="GeneID" id="39988420"/>
<dbReference type="AlphaFoldDB" id="A0A1X0NN94"/>
<dbReference type="VEuPathDB" id="TriTrypDB:TM35_000311590"/>
<proteinExistence type="predicted"/>
<gene>
    <name evidence="2" type="ORF">TM35_000311590</name>
</gene>
<keyword evidence="1" id="KW-1133">Transmembrane helix</keyword>